<dbReference type="CDD" id="cd00028">
    <property type="entry name" value="B_lectin"/>
    <property type="match status" value="1"/>
</dbReference>
<evidence type="ECO:0000256" key="7">
    <source>
        <dbReference type="ARBA" id="ARBA00022729"/>
    </source>
</evidence>
<dbReference type="InterPro" id="IPR000742">
    <property type="entry name" value="EGF"/>
</dbReference>
<evidence type="ECO:0000256" key="6">
    <source>
        <dbReference type="ARBA" id="ARBA00022679"/>
    </source>
</evidence>
<dbReference type="GO" id="GO:0005886">
    <property type="term" value="C:plasma membrane"/>
    <property type="evidence" value="ECO:0007669"/>
    <property type="project" value="UniProtKB-SubCell"/>
</dbReference>
<feature type="compositionally biased region" description="Low complexity" evidence="17">
    <location>
        <begin position="1344"/>
        <end position="1361"/>
    </location>
</feature>
<dbReference type="FunFam" id="3.50.4.10:FF:000002">
    <property type="entry name" value="G-type lectin S-receptor-like serine/threonine-protein kinase"/>
    <property type="match status" value="1"/>
</dbReference>
<feature type="domain" description="Protein kinase" evidence="20">
    <location>
        <begin position="499"/>
        <end position="776"/>
    </location>
</feature>
<keyword evidence="3" id="KW-1003">Cell membrane</keyword>
<evidence type="ECO:0000256" key="10">
    <source>
        <dbReference type="ARBA" id="ARBA00022840"/>
    </source>
</evidence>
<keyword evidence="9" id="KW-0418">Kinase</keyword>
<dbReference type="CDD" id="cd01098">
    <property type="entry name" value="PAN_AP_plant"/>
    <property type="match status" value="2"/>
</dbReference>
<comment type="subcellular location">
    <subcellularLocation>
        <location evidence="1">Cell membrane</location>
        <topology evidence="1">Single-pass type I membrane protein</topology>
    </subcellularLocation>
</comment>
<keyword evidence="18" id="KW-0812">Transmembrane</keyword>
<evidence type="ECO:0000256" key="9">
    <source>
        <dbReference type="ARBA" id="ARBA00022777"/>
    </source>
</evidence>
<dbReference type="SMART" id="SM00108">
    <property type="entry name" value="B_lectin"/>
    <property type="match status" value="1"/>
</dbReference>
<dbReference type="PROSITE" id="PS50011">
    <property type="entry name" value="PROTEIN_KINASE_DOM"/>
    <property type="match status" value="2"/>
</dbReference>
<dbReference type="FunFam" id="2.90.10.10:FF:000001">
    <property type="entry name" value="G-type lectin S-receptor-like serine/threonine-protein kinase"/>
    <property type="match status" value="1"/>
</dbReference>
<dbReference type="InterPro" id="IPR008271">
    <property type="entry name" value="Ser/Thr_kinase_AS"/>
</dbReference>
<evidence type="ECO:0000256" key="8">
    <source>
        <dbReference type="ARBA" id="ARBA00022741"/>
    </source>
</evidence>
<dbReference type="InterPro" id="IPR000719">
    <property type="entry name" value="Prot_kinase_dom"/>
</dbReference>
<dbReference type="OrthoDB" id="1141920at2759"/>
<dbReference type="FunFam" id="1.10.510.10:FF:000060">
    <property type="entry name" value="G-type lectin S-receptor-like serine/threonine-protein kinase"/>
    <property type="match status" value="2"/>
</dbReference>
<dbReference type="EC" id="2.7.11.1" evidence="2"/>
<feature type="domain" description="EGF-like" evidence="21">
    <location>
        <begin position="290"/>
        <end position="326"/>
    </location>
</feature>
<evidence type="ECO:0000256" key="17">
    <source>
        <dbReference type="SAM" id="MobiDB-lite"/>
    </source>
</evidence>
<evidence type="ECO:0000313" key="25">
    <source>
        <dbReference type="Proteomes" id="UP000250321"/>
    </source>
</evidence>
<feature type="transmembrane region" description="Helical" evidence="18">
    <location>
        <begin position="1017"/>
        <end position="1035"/>
    </location>
</feature>
<keyword evidence="7 19" id="KW-0732">Signal</keyword>
<dbReference type="Gene3D" id="1.10.510.10">
    <property type="entry name" value="Transferase(Phosphotransferase) domain 1"/>
    <property type="match status" value="2"/>
</dbReference>
<evidence type="ECO:0000256" key="4">
    <source>
        <dbReference type="ARBA" id="ARBA00022527"/>
    </source>
</evidence>
<dbReference type="GO" id="GO:0048544">
    <property type="term" value="P:recognition of pollen"/>
    <property type="evidence" value="ECO:0007669"/>
    <property type="project" value="InterPro"/>
</dbReference>
<evidence type="ECO:0000256" key="11">
    <source>
        <dbReference type="ARBA" id="ARBA00023157"/>
    </source>
</evidence>
<evidence type="ECO:0000259" key="21">
    <source>
        <dbReference type="PROSITE" id="PS50026"/>
    </source>
</evidence>
<dbReference type="Gene3D" id="3.50.4.10">
    <property type="entry name" value="Hepatocyte Growth Factor"/>
    <property type="match status" value="1"/>
</dbReference>
<keyword evidence="25" id="KW-1185">Reference proteome</keyword>
<dbReference type="InterPro" id="IPR001480">
    <property type="entry name" value="Bulb-type_lectin_dom"/>
</dbReference>
<dbReference type="FunFam" id="3.30.200.20:FF:000195">
    <property type="entry name" value="G-type lectin S-receptor-like serine/threonine-protein kinase"/>
    <property type="match status" value="2"/>
</dbReference>
<evidence type="ECO:0000256" key="12">
    <source>
        <dbReference type="ARBA" id="ARBA00023170"/>
    </source>
</evidence>
<keyword evidence="13" id="KW-0325">Glycoprotein</keyword>
<evidence type="ECO:0000256" key="14">
    <source>
        <dbReference type="ARBA" id="ARBA00047899"/>
    </source>
</evidence>
<name>A0A314UXN9_PRUYE</name>
<evidence type="ECO:0000256" key="13">
    <source>
        <dbReference type="ARBA" id="ARBA00023180"/>
    </source>
</evidence>
<dbReference type="PROSITE" id="PS50026">
    <property type="entry name" value="EGF_3"/>
    <property type="match status" value="1"/>
</dbReference>
<evidence type="ECO:0000256" key="1">
    <source>
        <dbReference type="ARBA" id="ARBA00004251"/>
    </source>
</evidence>
<evidence type="ECO:0000256" key="16">
    <source>
        <dbReference type="PROSITE-ProRule" id="PRU00076"/>
    </source>
</evidence>
<protein>
    <recommendedName>
        <fullName evidence="2">non-specific serine/threonine protein kinase</fullName>
        <ecNumber evidence="2">2.7.11.1</ecNumber>
    </recommendedName>
</protein>
<dbReference type="InterPro" id="IPR001245">
    <property type="entry name" value="Ser-Thr/Tyr_kinase_cat_dom"/>
</dbReference>
<dbReference type="SMART" id="SM00220">
    <property type="entry name" value="S_TKc"/>
    <property type="match status" value="2"/>
</dbReference>
<keyword evidence="18" id="KW-0472">Membrane</keyword>
<dbReference type="SUPFAM" id="SSF51110">
    <property type="entry name" value="alpha-D-mannose-specific plant lectins"/>
    <property type="match status" value="1"/>
</dbReference>
<evidence type="ECO:0000256" key="3">
    <source>
        <dbReference type="ARBA" id="ARBA00022475"/>
    </source>
</evidence>
<sequence>MELLCFLVFSICLLFSLSRISSAAETITSSQSLSDGKSLVSSPGGIFELGFFSPGMSKSRYLGIWYKNIPIPTVVWVANRQTPINGSTGSLMINSTGNLVLVNNKNNQTVWSTNSSKQSQSQSPVLQLLDNGNLVLRDEKDANSENYLWQSFDYPSDTLLPGMKLGWDLRTGLNRRLTAWKSPDDPSPGDFIWEMELHEYPEPVMWKGSKEYLRSGPWNGVLFSGKPANALPALNFSFISNEDEVYMTIHMVNKSALGRMMMNQTTSPPYRQEWIWSEADRNWTIYASFPRDPCDSYGHCGGNGNCVLSSSPICQCLDRFSPRSPENWNLNEFSQGCKRRKPLNCKNDGFATYLGLKLPDTTHSWVDKSMNLKECRAKCLSNCSCSAYTNLDVRGGGSGCAIWFDDLVDIKQMPGGDQDIYIKISASELGGKDEKWKMAVIIASASALILGMLLVGYCCILKARGRKNVKGQDIEEQKDEDLELPLFDLTTIEGATNFFSVNNKLGEGGFGPVYKGRLVDGQEIAVKRLSRSSGQGIKEFKNEVILIAKLQHRNLVKLLGCCIQGEEKLLIYEYMPNKSLDYFLFDETRRKLLDWPQRFQIICGIARGLLYLHQDSRLRIIHRDLKASNVLLDRDLNPKISDFGLARTFGGDQTEGNTNRVVGTYGYMAPEYATEGQFSVKSDVFSFGILLLEIISGKKSKGFYHLNHRQNLIGNAWRLWKEGRPLELMDEGFGNSCTLSDVLRCIHVSLLCVQLQPEDRPTMSSVVQMLCSENALPEPKEPGFVPEKDLLNGEFPLINIEPSSNGLTITQLVPRQDSRGHAKTLGTSSSISGRTSTAADTLIFKHGSFQLGFLHTGVYRRLLASTSGDYCNNDGLCGANGMCDISNSQVCSCLKGFKPKIPENWNLGEYTEGCVRPELLKCQIKVGFMKYAALKLPDITNSWVNLSMSLMECRASCLSNCSCMAYSSSGIKGKVSGCTIWFGDLINIRKLLAGGGQDLYIRIPASELNANCRKTKIAVIVVSIASIVSGTLLAVCCIRRKSSKFKATATNNFSFNKKLGEGGFGPVYKGRLVDGQEIAVKRLSQSSGQGSNEFKTEVRLIAKLQHRNLVRLLGCCIEGEEKLLIYEYMPNKSLDFYIFDQTQGRLLYWSKRFHIICGIARGLLYLHQDSRLRIIHRDLKASNVLLDKEMNPKISDFGLAKTFGGDQNEGVTRNVVGTYGYMAPEYAIDGQFSVKSDVFSFGILLLEIVSGKRSRGFYDPDENLNLIGHAWRLWKGGRSLELIDESLRDSCTLSELLRCIHVSLLCVQQLPVDRPTMSSVILMLGDECPLPQPKKPGFFGGKYSSEADSSSSKNLTSSSKNEPSSTYDSIITLPEAR</sequence>
<keyword evidence="11" id="KW-1015">Disulfide bond</keyword>
<dbReference type="PANTHER" id="PTHR27002:SF900">
    <property type="entry name" value="S-LOCUS LECTIN KINASE FAMILY PROTEIN"/>
    <property type="match status" value="1"/>
</dbReference>
<keyword evidence="5" id="KW-0597">Phosphoprotein</keyword>
<dbReference type="InterPro" id="IPR000858">
    <property type="entry name" value="S_locus_glycoprot_dom"/>
</dbReference>
<keyword evidence="4" id="KW-0723">Serine/threonine-protein kinase</keyword>
<evidence type="ECO:0000313" key="24">
    <source>
        <dbReference type="EMBL" id="PQM42337.1"/>
    </source>
</evidence>
<reference evidence="24 25" key="1">
    <citation type="submission" date="2018-02" db="EMBL/GenBank/DDBJ databases">
        <title>Draft genome of wild Prunus yedoensis var. nudiflora.</title>
        <authorList>
            <person name="Baek S."/>
            <person name="Kim J.-H."/>
            <person name="Choi K."/>
            <person name="Kim G.-B."/>
            <person name="Cho A."/>
            <person name="Jang H."/>
            <person name="Shin C.-H."/>
            <person name="Yu H.-J."/>
            <person name="Mun J.-H."/>
        </authorList>
    </citation>
    <scope>NUCLEOTIDE SEQUENCE [LARGE SCALE GENOMIC DNA]</scope>
    <source>
        <strain evidence="25">cv. Jeju island</strain>
        <tissue evidence="24">Leaf</tissue>
    </source>
</reference>
<dbReference type="InterPro" id="IPR036426">
    <property type="entry name" value="Bulb-type_lectin_dom_sf"/>
</dbReference>
<dbReference type="PANTHER" id="PTHR27002">
    <property type="entry name" value="RECEPTOR-LIKE SERINE/THREONINE-PROTEIN KINASE SD1-8"/>
    <property type="match status" value="1"/>
</dbReference>
<proteinExistence type="predicted"/>
<keyword evidence="12" id="KW-0675">Receptor</keyword>
<evidence type="ECO:0000256" key="18">
    <source>
        <dbReference type="SAM" id="Phobius"/>
    </source>
</evidence>
<dbReference type="Pfam" id="PF01453">
    <property type="entry name" value="B_lectin"/>
    <property type="match status" value="1"/>
</dbReference>
<dbReference type="PROSITE" id="PS50948">
    <property type="entry name" value="PAN"/>
    <property type="match status" value="2"/>
</dbReference>
<comment type="caution">
    <text evidence="24">The sequence shown here is derived from an EMBL/GenBank/DDBJ whole genome shotgun (WGS) entry which is preliminary data.</text>
</comment>
<evidence type="ECO:0000259" key="23">
    <source>
        <dbReference type="PROSITE" id="PS50948"/>
    </source>
</evidence>
<comment type="caution">
    <text evidence="16">Lacks conserved residue(s) required for the propagation of feature annotation.</text>
</comment>
<dbReference type="Pfam" id="PF08276">
    <property type="entry name" value="PAN_2"/>
    <property type="match status" value="2"/>
</dbReference>
<dbReference type="SMART" id="SM00473">
    <property type="entry name" value="PAN_AP"/>
    <property type="match status" value="2"/>
</dbReference>
<keyword evidence="6" id="KW-0808">Transferase</keyword>
<dbReference type="Gene3D" id="3.30.200.20">
    <property type="entry name" value="Phosphorylase Kinase, domain 1"/>
    <property type="match status" value="2"/>
</dbReference>
<dbReference type="InterPro" id="IPR003609">
    <property type="entry name" value="Pan_app"/>
</dbReference>
<dbReference type="PROSITE" id="PS00108">
    <property type="entry name" value="PROTEIN_KINASE_ST"/>
    <property type="match status" value="2"/>
</dbReference>
<feature type="region of interest" description="Disordered" evidence="17">
    <location>
        <begin position="1335"/>
        <end position="1377"/>
    </location>
</feature>
<comment type="catalytic activity">
    <reaction evidence="14">
        <text>L-threonyl-[protein] + ATP = O-phospho-L-threonyl-[protein] + ADP + H(+)</text>
        <dbReference type="Rhea" id="RHEA:46608"/>
        <dbReference type="Rhea" id="RHEA-COMP:11060"/>
        <dbReference type="Rhea" id="RHEA-COMP:11605"/>
        <dbReference type="ChEBI" id="CHEBI:15378"/>
        <dbReference type="ChEBI" id="CHEBI:30013"/>
        <dbReference type="ChEBI" id="CHEBI:30616"/>
        <dbReference type="ChEBI" id="CHEBI:61977"/>
        <dbReference type="ChEBI" id="CHEBI:456216"/>
        <dbReference type="EC" id="2.7.11.1"/>
    </reaction>
</comment>
<dbReference type="PROSITE" id="PS50927">
    <property type="entry name" value="BULB_LECTIN"/>
    <property type="match status" value="1"/>
</dbReference>
<keyword evidence="18" id="KW-1133">Transmembrane helix</keyword>
<dbReference type="GO" id="GO:0005524">
    <property type="term" value="F:ATP binding"/>
    <property type="evidence" value="ECO:0007669"/>
    <property type="project" value="UniProtKB-KW"/>
</dbReference>
<keyword evidence="16" id="KW-0245">EGF-like domain</keyword>
<evidence type="ECO:0000256" key="2">
    <source>
        <dbReference type="ARBA" id="ARBA00012513"/>
    </source>
</evidence>
<feature type="domain" description="Apple" evidence="23">
    <location>
        <begin position="922"/>
        <end position="1004"/>
    </location>
</feature>
<dbReference type="EMBL" id="PJQY01002846">
    <property type="protein sequence ID" value="PQM42337.1"/>
    <property type="molecule type" value="Genomic_DNA"/>
</dbReference>
<dbReference type="Pfam" id="PF00954">
    <property type="entry name" value="S_locus_glycop"/>
    <property type="match status" value="2"/>
</dbReference>
<gene>
    <name evidence="24" type="ORF">Pyn_20681</name>
</gene>
<evidence type="ECO:0000256" key="19">
    <source>
        <dbReference type="SAM" id="SignalP"/>
    </source>
</evidence>
<evidence type="ECO:0000259" key="22">
    <source>
        <dbReference type="PROSITE" id="PS50927"/>
    </source>
</evidence>
<comment type="catalytic activity">
    <reaction evidence="15">
        <text>L-seryl-[protein] + ATP = O-phospho-L-seryl-[protein] + ADP + H(+)</text>
        <dbReference type="Rhea" id="RHEA:17989"/>
        <dbReference type="Rhea" id="RHEA-COMP:9863"/>
        <dbReference type="Rhea" id="RHEA-COMP:11604"/>
        <dbReference type="ChEBI" id="CHEBI:15378"/>
        <dbReference type="ChEBI" id="CHEBI:29999"/>
        <dbReference type="ChEBI" id="CHEBI:30616"/>
        <dbReference type="ChEBI" id="CHEBI:83421"/>
        <dbReference type="ChEBI" id="CHEBI:456216"/>
        <dbReference type="EC" id="2.7.11.1"/>
    </reaction>
</comment>
<dbReference type="GO" id="GO:0004674">
    <property type="term" value="F:protein serine/threonine kinase activity"/>
    <property type="evidence" value="ECO:0007669"/>
    <property type="project" value="UniProtKB-KW"/>
</dbReference>
<keyword evidence="8" id="KW-0547">Nucleotide-binding</keyword>
<dbReference type="Gene3D" id="2.90.10.10">
    <property type="entry name" value="Bulb-type lectin domain"/>
    <property type="match status" value="1"/>
</dbReference>
<dbReference type="Proteomes" id="UP000250321">
    <property type="component" value="Unassembled WGS sequence"/>
</dbReference>
<feature type="transmembrane region" description="Helical" evidence="18">
    <location>
        <begin position="438"/>
        <end position="460"/>
    </location>
</feature>
<feature type="domain" description="Protein kinase" evidence="20">
    <location>
        <begin position="1053"/>
        <end position="1338"/>
    </location>
</feature>
<keyword evidence="10" id="KW-0067">ATP-binding</keyword>
<feature type="domain" description="Apple" evidence="23">
    <location>
        <begin position="345"/>
        <end position="425"/>
    </location>
</feature>
<dbReference type="SUPFAM" id="SSF56112">
    <property type="entry name" value="Protein kinase-like (PK-like)"/>
    <property type="match status" value="2"/>
</dbReference>
<dbReference type="InterPro" id="IPR011009">
    <property type="entry name" value="Kinase-like_dom_sf"/>
</dbReference>
<evidence type="ECO:0000256" key="15">
    <source>
        <dbReference type="ARBA" id="ARBA00048679"/>
    </source>
</evidence>
<feature type="chain" id="PRO_5016399583" description="non-specific serine/threonine protein kinase" evidence="19">
    <location>
        <begin position="24"/>
        <end position="1377"/>
    </location>
</feature>
<feature type="domain" description="Bulb-type lectin" evidence="22">
    <location>
        <begin position="24"/>
        <end position="149"/>
    </location>
</feature>
<evidence type="ECO:0000259" key="20">
    <source>
        <dbReference type="PROSITE" id="PS50011"/>
    </source>
</evidence>
<feature type="signal peptide" evidence="19">
    <location>
        <begin position="1"/>
        <end position="23"/>
    </location>
</feature>
<dbReference type="CDD" id="cd14066">
    <property type="entry name" value="STKc_IRAK"/>
    <property type="match status" value="2"/>
</dbReference>
<accession>A0A314UXN9</accession>
<organism evidence="24 25">
    <name type="scientific">Prunus yedoensis var. nudiflora</name>
    <dbReference type="NCBI Taxonomy" id="2094558"/>
    <lineage>
        <taxon>Eukaryota</taxon>
        <taxon>Viridiplantae</taxon>
        <taxon>Streptophyta</taxon>
        <taxon>Embryophyta</taxon>
        <taxon>Tracheophyta</taxon>
        <taxon>Spermatophyta</taxon>
        <taxon>Magnoliopsida</taxon>
        <taxon>eudicotyledons</taxon>
        <taxon>Gunneridae</taxon>
        <taxon>Pentapetalae</taxon>
        <taxon>rosids</taxon>
        <taxon>fabids</taxon>
        <taxon>Rosales</taxon>
        <taxon>Rosaceae</taxon>
        <taxon>Amygdaloideae</taxon>
        <taxon>Amygdaleae</taxon>
        <taxon>Prunus</taxon>
    </lineage>
</organism>
<dbReference type="Pfam" id="PF07714">
    <property type="entry name" value="PK_Tyr_Ser-Thr"/>
    <property type="match status" value="2"/>
</dbReference>
<evidence type="ECO:0000256" key="5">
    <source>
        <dbReference type="ARBA" id="ARBA00022553"/>
    </source>
</evidence>